<reference evidence="9 10" key="1">
    <citation type="submission" date="2021-10" db="EMBL/GenBank/DDBJ databases">
        <title>Draft genome of Aestuariibacter halophilus JC2043.</title>
        <authorList>
            <person name="Emsley S.A."/>
            <person name="Pfannmuller K.M."/>
            <person name="Ushijima B."/>
            <person name="Saw J.H."/>
            <person name="Videau P."/>
        </authorList>
    </citation>
    <scope>NUCLEOTIDE SEQUENCE [LARGE SCALE GENOMIC DNA]</scope>
    <source>
        <strain evidence="9 10">JC2043</strain>
    </source>
</reference>
<keyword evidence="3 6" id="KW-0479">Metal-binding</keyword>
<dbReference type="SUPFAM" id="SSF46626">
    <property type="entry name" value="Cytochrome c"/>
    <property type="match status" value="1"/>
</dbReference>
<keyword evidence="7" id="KW-0732">Signal</keyword>
<accession>A0ABS8GAF1</accession>
<evidence type="ECO:0000256" key="1">
    <source>
        <dbReference type="ARBA" id="ARBA00022448"/>
    </source>
</evidence>
<sequence length="105" mass="11103">MKKQTLYTLTLLTSCILSAQAYAGDAEKGKAKSVSCQACHGAAGISQIPTYPNLAGQKELYLVAQLKAFRSQERKNMVMGPMAAGLSDEDINDLAAYYAGLNPGG</sequence>
<dbReference type="Gene3D" id="1.10.760.10">
    <property type="entry name" value="Cytochrome c-like domain"/>
    <property type="match status" value="1"/>
</dbReference>
<dbReference type="Proteomes" id="UP001520878">
    <property type="component" value="Unassembled WGS sequence"/>
</dbReference>
<evidence type="ECO:0000256" key="5">
    <source>
        <dbReference type="ARBA" id="ARBA00023004"/>
    </source>
</evidence>
<dbReference type="InterPro" id="IPR036909">
    <property type="entry name" value="Cyt_c-like_dom_sf"/>
</dbReference>
<keyword evidence="10" id="KW-1185">Reference proteome</keyword>
<keyword evidence="4" id="KW-0249">Electron transport</keyword>
<dbReference type="InterPro" id="IPR009056">
    <property type="entry name" value="Cyt_c-like_dom"/>
</dbReference>
<feature type="domain" description="Cytochrome c" evidence="8">
    <location>
        <begin position="24"/>
        <end position="102"/>
    </location>
</feature>
<dbReference type="PANTHER" id="PTHR33751">
    <property type="entry name" value="CBB3-TYPE CYTOCHROME C OXIDASE SUBUNIT FIXP"/>
    <property type="match status" value="1"/>
</dbReference>
<evidence type="ECO:0000256" key="2">
    <source>
        <dbReference type="ARBA" id="ARBA00022617"/>
    </source>
</evidence>
<evidence type="ECO:0000256" key="3">
    <source>
        <dbReference type="ARBA" id="ARBA00022723"/>
    </source>
</evidence>
<dbReference type="Pfam" id="PF00034">
    <property type="entry name" value="Cytochrom_C"/>
    <property type="match status" value="1"/>
</dbReference>
<proteinExistence type="predicted"/>
<keyword evidence="1" id="KW-0813">Transport</keyword>
<dbReference type="EMBL" id="JAJEWP010000005">
    <property type="protein sequence ID" value="MCC2617572.1"/>
    <property type="molecule type" value="Genomic_DNA"/>
</dbReference>
<comment type="caution">
    <text evidence="9">The sequence shown here is derived from an EMBL/GenBank/DDBJ whole genome shotgun (WGS) entry which is preliminary data.</text>
</comment>
<evidence type="ECO:0000256" key="7">
    <source>
        <dbReference type="SAM" id="SignalP"/>
    </source>
</evidence>
<evidence type="ECO:0000259" key="8">
    <source>
        <dbReference type="PROSITE" id="PS51007"/>
    </source>
</evidence>
<keyword evidence="5 6" id="KW-0408">Iron</keyword>
<organism evidence="9 10">
    <name type="scientific">Fluctibacter halophilus</name>
    <dbReference type="NCBI Taxonomy" id="226011"/>
    <lineage>
        <taxon>Bacteria</taxon>
        <taxon>Pseudomonadati</taxon>
        <taxon>Pseudomonadota</taxon>
        <taxon>Gammaproteobacteria</taxon>
        <taxon>Alteromonadales</taxon>
        <taxon>Alteromonadaceae</taxon>
        <taxon>Fluctibacter</taxon>
    </lineage>
</organism>
<name>A0ABS8GAF1_9ALTE</name>
<dbReference type="PANTHER" id="PTHR33751:SF9">
    <property type="entry name" value="CYTOCHROME C4"/>
    <property type="match status" value="1"/>
</dbReference>
<gene>
    <name evidence="9" type="ORF">LJ739_15065</name>
</gene>
<evidence type="ECO:0000313" key="10">
    <source>
        <dbReference type="Proteomes" id="UP001520878"/>
    </source>
</evidence>
<evidence type="ECO:0000256" key="6">
    <source>
        <dbReference type="PROSITE-ProRule" id="PRU00433"/>
    </source>
</evidence>
<evidence type="ECO:0000313" key="9">
    <source>
        <dbReference type="EMBL" id="MCC2617572.1"/>
    </source>
</evidence>
<dbReference type="RefSeq" id="WP_229161840.1">
    <property type="nucleotide sequence ID" value="NZ_JAJEWP010000005.1"/>
</dbReference>
<dbReference type="InterPro" id="IPR050597">
    <property type="entry name" value="Cytochrome_c_Oxidase_Subunit"/>
</dbReference>
<keyword evidence="2 6" id="KW-0349">Heme</keyword>
<dbReference type="PROSITE" id="PS51007">
    <property type="entry name" value="CYTC"/>
    <property type="match status" value="1"/>
</dbReference>
<evidence type="ECO:0000256" key="4">
    <source>
        <dbReference type="ARBA" id="ARBA00022982"/>
    </source>
</evidence>
<feature type="signal peptide" evidence="7">
    <location>
        <begin position="1"/>
        <end position="23"/>
    </location>
</feature>
<protein>
    <submittedName>
        <fullName evidence="9">Cytochrome c</fullName>
    </submittedName>
</protein>
<feature type="chain" id="PRO_5045487519" evidence="7">
    <location>
        <begin position="24"/>
        <end position="105"/>
    </location>
</feature>
<dbReference type="PROSITE" id="PS51257">
    <property type="entry name" value="PROKAR_LIPOPROTEIN"/>
    <property type="match status" value="1"/>
</dbReference>